<dbReference type="InterPro" id="IPR013078">
    <property type="entry name" value="His_Pase_superF_clade-1"/>
</dbReference>
<sequence length="222" mass="23951">MAAVPEAASKTVTPTLLTSSGVSSWIAQGGEGGEGAAPAFQNKLTGTALLNALRQGGYIIFFRHGQTEIDYADQITAKMGYCNTQRMLSEVGWQQARTIGKAFQSLKIPVGQVYSSEYCRAWQTADLAFGTYQKRPGLNFAPAEEYTEAQIQEMRRGIMPLLTAVPPAKTNTIIVGHDDVFDAATGIYPEPQGAAYILKPSGNGSFEILARVLPDEWAKLGQ</sequence>
<proteinExistence type="predicted"/>
<dbReference type="AlphaFoldDB" id="A0AAE4FRB2"/>
<reference evidence="3" key="1">
    <citation type="submission" date="2023-07" db="EMBL/GenBank/DDBJ databases">
        <authorList>
            <person name="Luz R."/>
            <person name="Cordeiro R."/>
            <person name="Fonseca A."/>
            <person name="Goncalves V."/>
        </authorList>
    </citation>
    <scope>NUCLEOTIDE SEQUENCE [LARGE SCALE GENOMIC DNA]</scope>
    <source>
        <strain evidence="3">BACA0444</strain>
    </source>
</reference>
<evidence type="ECO:0000256" key="1">
    <source>
        <dbReference type="ARBA" id="ARBA00022801"/>
    </source>
</evidence>
<keyword evidence="3" id="KW-1185">Reference proteome</keyword>
<dbReference type="Pfam" id="PF00300">
    <property type="entry name" value="His_Phos_1"/>
    <property type="match status" value="1"/>
</dbReference>
<dbReference type="NCBIfam" id="NF004841">
    <property type="entry name" value="PRK06193.1-1"/>
    <property type="match status" value="1"/>
</dbReference>
<name>A0AAE4FRB2_9CYAN</name>
<dbReference type="InterPro" id="IPR051021">
    <property type="entry name" value="Mito_Ser/Thr_phosphatase"/>
</dbReference>
<comment type="caution">
    <text evidence="2">The sequence shown here is derived from an EMBL/GenBank/DDBJ whole genome shotgun (WGS) entry which is preliminary data.</text>
</comment>
<organism evidence="2 3">
    <name type="scientific">Pseudocalidococcus azoricus BACA0444</name>
    <dbReference type="NCBI Taxonomy" id="2918990"/>
    <lineage>
        <taxon>Bacteria</taxon>
        <taxon>Bacillati</taxon>
        <taxon>Cyanobacteriota</taxon>
        <taxon>Cyanophyceae</taxon>
        <taxon>Acaryochloridales</taxon>
        <taxon>Thermosynechococcaceae</taxon>
        <taxon>Pseudocalidococcus</taxon>
        <taxon>Pseudocalidococcus azoricus</taxon>
    </lineage>
</organism>
<dbReference type="RefSeq" id="WP_322877135.1">
    <property type="nucleotide sequence ID" value="NZ_JAVMIP010000002.1"/>
</dbReference>
<keyword evidence="1" id="KW-0378">Hydrolase</keyword>
<dbReference type="Gene3D" id="3.40.50.1240">
    <property type="entry name" value="Phosphoglycerate mutase-like"/>
    <property type="match status" value="1"/>
</dbReference>
<evidence type="ECO:0000313" key="2">
    <source>
        <dbReference type="EMBL" id="MDS3859832.1"/>
    </source>
</evidence>
<protein>
    <submittedName>
        <fullName evidence="2">Histidine phosphatase family protein</fullName>
    </submittedName>
</protein>
<dbReference type="GO" id="GO:0016787">
    <property type="term" value="F:hydrolase activity"/>
    <property type="evidence" value="ECO:0007669"/>
    <property type="project" value="UniProtKB-KW"/>
</dbReference>
<dbReference type="CDD" id="cd07067">
    <property type="entry name" value="HP_PGM_like"/>
    <property type="match status" value="1"/>
</dbReference>
<dbReference type="InterPro" id="IPR029033">
    <property type="entry name" value="His_PPase_superfam"/>
</dbReference>
<gene>
    <name evidence="2" type="ORF">RIF25_03325</name>
</gene>
<dbReference type="PANTHER" id="PTHR20935">
    <property type="entry name" value="PHOSPHOGLYCERATE MUTASE-RELATED"/>
    <property type="match status" value="1"/>
</dbReference>
<accession>A0AAE4FRB2</accession>
<dbReference type="EMBL" id="JAVMIP010000002">
    <property type="protein sequence ID" value="MDS3859832.1"/>
    <property type="molecule type" value="Genomic_DNA"/>
</dbReference>
<dbReference type="SUPFAM" id="SSF53254">
    <property type="entry name" value="Phosphoglycerate mutase-like"/>
    <property type="match status" value="1"/>
</dbReference>
<dbReference type="Proteomes" id="UP001268256">
    <property type="component" value="Unassembled WGS sequence"/>
</dbReference>
<evidence type="ECO:0000313" key="3">
    <source>
        <dbReference type="Proteomes" id="UP001268256"/>
    </source>
</evidence>
<dbReference type="PANTHER" id="PTHR20935:SF1">
    <property type="entry name" value="SLL1549 PROTEIN"/>
    <property type="match status" value="1"/>
</dbReference>